<dbReference type="InterPro" id="IPR001670">
    <property type="entry name" value="ADH_Fe/GldA"/>
</dbReference>
<dbReference type="Gene3D" id="1.20.1090.10">
    <property type="entry name" value="Dehydroquinate synthase-like - alpha domain"/>
    <property type="match status" value="1"/>
</dbReference>
<feature type="domain" description="Alcohol dehydrogenase iron-type/glycerol dehydrogenase GldA" evidence="4">
    <location>
        <begin position="13"/>
        <end position="170"/>
    </location>
</feature>
<feature type="domain" description="Fe-containing alcohol dehydrogenase-like C-terminal" evidence="5">
    <location>
        <begin position="181"/>
        <end position="377"/>
    </location>
</feature>
<evidence type="ECO:0000256" key="1">
    <source>
        <dbReference type="ARBA" id="ARBA00007358"/>
    </source>
</evidence>
<dbReference type="FunFam" id="3.40.50.1970:FF:000003">
    <property type="entry name" value="Alcohol dehydrogenase, iron-containing"/>
    <property type="match status" value="1"/>
</dbReference>
<dbReference type="PANTHER" id="PTHR11496">
    <property type="entry name" value="ALCOHOL DEHYDROGENASE"/>
    <property type="match status" value="1"/>
</dbReference>
<dbReference type="CDD" id="cd08188">
    <property type="entry name" value="PDDH"/>
    <property type="match status" value="1"/>
</dbReference>
<dbReference type="InterPro" id="IPR018211">
    <property type="entry name" value="ADH_Fe_CS"/>
</dbReference>
<evidence type="ECO:0000256" key="3">
    <source>
        <dbReference type="ARBA" id="ARBA00023027"/>
    </source>
</evidence>
<comment type="similarity">
    <text evidence="1">Belongs to the iron-containing alcohol dehydrogenase family.</text>
</comment>
<evidence type="ECO:0000256" key="2">
    <source>
        <dbReference type="ARBA" id="ARBA00023002"/>
    </source>
</evidence>
<evidence type="ECO:0000259" key="4">
    <source>
        <dbReference type="Pfam" id="PF00465"/>
    </source>
</evidence>
<dbReference type="AlphaFoldDB" id="A0A223I070"/>
<evidence type="ECO:0000313" key="6">
    <source>
        <dbReference type="EMBL" id="AST57944.1"/>
    </source>
</evidence>
<dbReference type="SUPFAM" id="SSF56796">
    <property type="entry name" value="Dehydroquinate synthase-like"/>
    <property type="match status" value="1"/>
</dbReference>
<organism evidence="6 7">
    <name type="scientific">Thermoanaerobacterium thermosaccharolyticum</name>
    <name type="common">Clostridium thermosaccharolyticum</name>
    <dbReference type="NCBI Taxonomy" id="1517"/>
    <lineage>
        <taxon>Bacteria</taxon>
        <taxon>Bacillati</taxon>
        <taxon>Bacillota</taxon>
        <taxon>Clostridia</taxon>
        <taxon>Thermoanaerobacterales</taxon>
        <taxon>Thermoanaerobacteraceae</taxon>
        <taxon>Thermoanaerobacterium</taxon>
    </lineage>
</organism>
<dbReference type="FunFam" id="1.20.1090.10:FF:000001">
    <property type="entry name" value="Aldehyde-alcohol dehydrogenase"/>
    <property type="match status" value="1"/>
</dbReference>
<accession>A0A223I070</accession>
<sequence>MPKGKLFTMPFVTLIGKDSLLDLGNKLSKISGKRALIVTDKFMIQAGFAEKVQKILDEYNIKNTIFDGVVPNPNVNAIKNAVKCFISNECDTLISLGGGSAHDTAKGVKLVLLGNDELYRDKNIKLVCVNTTAGTGSEVTRFCVITDELEHRKITIVDEKVIPDIAVDDPLLMIGLPPKLTAETGMDALTHAIEAYTSVDHYVLSDILALKAISLICDNLYECYSNGGNIYAREQMVYAEYLAGVAFSNVGVGLVHAMSHQLSGLYNLPHGLCNAVLLPYVMEYNLDVNCKRYADIERNIKKNICNIAADETAADNLICDIMELNRKLGIPSNIKNLNVRESDFELLSDMALIDNTIKTNAKKPNKKDIIEIYRKAYYGIHNI</sequence>
<dbReference type="PROSITE" id="PS00913">
    <property type="entry name" value="ADH_IRON_1"/>
    <property type="match status" value="1"/>
</dbReference>
<dbReference type="Proteomes" id="UP000214975">
    <property type="component" value="Chromosome"/>
</dbReference>
<reference evidence="6 7" key="1">
    <citation type="submission" date="2016-08" db="EMBL/GenBank/DDBJ databases">
        <title>A novel genetic cassette of butanologenic Thermoanaerobacterium thermosaccharolyticum that directly convert cellulose to butanol.</title>
        <authorList>
            <person name="Li T."/>
            <person name="He J."/>
        </authorList>
    </citation>
    <scope>NUCLEOTIDE SEQUENCE [LARGE SCALE GENOMIC DNA]</scope>
    <source>
        <strain evidence="6 7">TG57</strain>
    </source>
</reference>
<dbReference type="Pfam" id="PF00465">
    <property type="entry name" value="Fe-ADH"/>
    <property type="match status" value="1"/>
</dbReference>
<dbReference type="GO" id="GO:0046872">
    <property type="term" value="F:metal ion binding"/>
    <property type="evidence" value="ECO:0007669"/>
    <property type="project" value="InterPro"/>
</dbReference>
<gene>
    <name evidence="6" type="ORF">Thert_01987</name>
</gene>
<dbReference type="PROSITE" id="PS00060">
    <property type="entry name" value="ADH_IRON_2"/>
    <property type="match status" value="1"/>
</dbReference>
<evidence type="ECO:0000259" key="5">
    <source>
        <dbReference type="Pfam" id="PF25137"/>
    </source>
</evidence>
<dbReference type="Gene3D" id="3.40.50.1970">
    <property type="match status" value="1"/>
</dbReference>
<keyword evidence="2" id="KW-0560">Oxidoreductase</keyword>
<name>A0A223I070_THETR</name>
<protein>
    <submittedName>
        <fullName evidence="6">Iron-containing alcohol dehydrogenase</fullName>
    </submittedName>
</protein>
<dbReference type="GO" id="GO:0004022">
    <property type="term" value="F:alcohol dehydrogenase (NAD+) activity"/>
    <property type="evidence" value="ECO:0007669"/>
    <property type="project" value="TreeGrafter"/>
</dbReference>
<evidence type="ECO:0000313" key="7">
    <source>
        <dbReference type="Proteomes" id="UP000214975"/>
    </source>
</evidence>
<dbReference type="EMBL" id="CP016893">
    <property type="protein sequence ID" value="AST57944.1"/>
    <property type="molecule type" value="Genomic_DNA"/>
</dbReference>
<dbReference type="PANTHER" id="PTHR11496:SF102">
    <property type="entry name" value="ALCOHOL DEHYDROGENASE 4"/>
    <property type="match status" value="1"/>
</dbReference>
<dbReference type="RefSeq" id="WP_094397456.1">
    <property type="nucleotide sequence ID" value="NZ_CP016893.1"/>
</dbReference>
<dbReference type="InterPro" id="IPR039697">
    <property type="entry name" value="Alcohol_dehydrogenase_Fe"/>
</dbReference>
<dbReference type="Pfam" id="PF25137">
    <property type="entry name" value="ADH_Fe_C"/>
    <property type="match status" value="1"/>
</dbReference>
<keyword evidence="3" id="KW-0520">NAD</keyword>
<proteinExistence type="inferred from homology"/>
<dbReference type="InterPro" id="IPR056798">
    <property type="entry name" value="ADH_Fe_C"/>
</dbReference>